<evidence type="ECO:0000256" key="1">
    <source>
        <dbReference type="PROSITE-ProRule" id="PRU00182"/>
    </source>
</evidence>
<dbReference type="AlphaFoldDB" id="A0A0L8V7D0"/>
<accession>A0A0L8V7D0</accession>
<sequence>MEFELKTEYIELIKLLKLLRLVESGGMAKVVVEDGLVSLNGVTEYRKRAKIRKGDQIQFEGQTVVVK</sequence>
<dbReference type="PROSITE" id="PS50889">
    <property type="entry name" value="S4"/>
    <property type="match status" value="1"/>
</dbReference>
<comment type="caution">
    <text evidence="2">The sequence shown here is derived from an EMBL/GenBank/DDBJ whole genome shotgun (WGS) entry which is preliminary data.</text>
</comment>
<dbReference type="Pfam" id="PF13275">
    <property type="entry name" value="S4_2"/>
    <property type="match status" value="1"/>
</dbReference>
<protein>
    <submittedName>
        <fullName evidence="2">RNA-binding protein S4</fullName>
    </submittedName>
</protein>
<dbReference type="SUPFAM" id="SSF55174">
    <property type="entry name" value="Alpha-L RNA-binding motif"/>
    <property type="match status" value="1"/>
</dbReference>
<name>A0A0L8V7D0_9BACT</name>
<evidence type="ECO:0000313" key="2">
    <source>
        <dbReference type="EMBL" id="KOH44390.1"/>
    </source>
</evidence>
<evidence type="ECO:0000313" key="3">
    <source>
        <dbReference type="Proteomes" id="UP000036958"/>
    </source>
</evidence>
<dbReference type="EMBL" id="LGIA01000164">
    <property type="protein sequence ID" value="KOH44390.1"/>
    <property type="molecule type" value="Genomic_DNA"/>
</dbReference>
<dbReference type="STRING" id="1409788.NC99_28370"/>
<keyword evidence="1" id="KW-0694">RNA-binding</keyword>
<organism evidence="2 3">
    <name type="scientific">Sunxiuqinia dokdonensis</name>
    <dbReference type="NCBI Taxonomy" id="1409788"/>
    <lineage>
        <taxon>Bacteria</taxon>
        <taxon>Pseudomonadati</taxon>
        <taxon>Bacteroidota</taxon>
        <taxon>Bacteroidia</taxon>
        <taxon>Marinilabiliales</taxon>
        <taxon>Prolixibacteraceae</taxon>
        <taxon>Sunxiuqinia</taxon>
    </lineage>
</organism>
<gene>
    <name evidence="2" type="ORF">NC99_28370</name>
</gene>
<dbReference type="GO" id="GO:0003723">
    <property type="term" value="F:RNA binding"/>
    <property type="evidence" value="ECO:0007669"/>
    <property type="project" value="UniProtKB-KW"/>
</dbReference>
<dbReference type="Proteomes" id="UP000036958">
    <property type="component" value="Unassembled WGS sequence"/>
</dbReference>
<reference evidence="3" key="1">
    <citation type="submission" date="2015-07" db="EMBL/GenBank/DDBJ databases">
        <title>Genome sequencing of Sunxiuqinia dokdonensis strain SK.</title>
        <authorList>
            <person name="Ahn S."/>
            <person name="Kim B.-C."/>
        </authorList>
    </citation>
    <scope>NUCLEOTIDE SEQUENCE [LARGE SCALE GENOMIC DNA]</scope>
    <source>
        <strain evidence="3">SK</strain>
    </source>
</reference>
<dbReference type="InterPro" id="IPR036986">
    <property type="entry name" value="S4_RNA-bd_sf"/>
</dbReference>
<dbReference type="Gene3D" id="3.10.290.10">
    <property type="entry name" value="RNA-binding S4 domain"/>
    <property type="match status" value="1"/>
</dbReference>
<proteinExistence type="predicted"/>
<keyword evidence="3" id="KW-1185">Reference proteome</keyword>